<organism evidence="1 2">
    <name type="scientific">Enhygromyxa salina</name>
    <dbReference type="NCBI Taxonomy" id="215803"/>
    <lineage>
        <taxon>Bacteria</taxon>
        <taxon>Pseudomonadati</taxon>
        <taxon>Myxococcota</taxon>
        <taxon>Polyangia</taxon>
        <taxon>Nannocystales</taxon>
        <taxon>Nannocystaceae</taxon>
        <taxon>Enhygromyxa</taxon>
    </lineage>
</organism>
<evidence type="ECO:0000313" key="2">
    <source>
        <dbReference type="Proteomes" id="UP000031599"/>
    </source>
</evidence>
<dbReference type="AlphaFoldDB" id="A0A0C2DI80"/>
<comment type="caution">
    <text evidence="1">The sequence shown here is derived from an EMBL/GenBank/DDBJ whole genome shotgun (WGS) entry which is preliminary data.</text>
</comment>
<reference evidence="1 2" key="1">
    <citation type="submission" date="2014-12" db="EMBL/GenBank/DDBJ databases">
        <title>Genome assembly of Enhygromyxa salina DSM 15201.</title>
        <authorList>
            <person name="Sharma G."/>
            <person name="Subramanian S."/>
        </authorList>
    </citation>
    <scope>NUCLEOTIDE SEQUENCE [LARGE SCALE GENOMIC DNA]</scope>
    <source>
        <strain evidence="1 2">DSM 15201</strain>
    </source>
</reference>
<gene>
    <name evidence="1" type="ORF">DB30_02663</name>
</gene>
<evidence type="ECO:0000313" key="1">
    <source>
        <dbReference type="EMBL" id="KIG19382.1"/>
    </source>
</evidence>
<protein>
    <submittedName>
        <fullName evidence="1">Uncharacterized protein</fullName>
    </submittedName>
</protein>
<sequence length="333" mass="36672">MYPCPRTSTSASMSEWDNKNELVGASLSKVPVLGEALATVYRGFQRDLSDYHQQTRMSDFELLMREFAQHSSDRAGTEDDAAWYEERLKDPEVSETLLMKFRAMERAPGRYARLSMAKTFGIYFGNDRPADELYRAVGRFLETATDDMVASAKTLSELVRQFAAQSEVGYVEVRVMGIGGQLNFHVQVQVASGEIVPHMEPTQVPRTLLFRMIAALKNAGIGEDVMGGGAGAMSGGGVIAFSAEGLGHVRLLAGFLVIDRSLEQKILSVLPENDDGLTLLELHTKLDSIAAGGLRYAELREALARLELEEKIQLTDARIVHQTKGTHIETQDG</sequence>
<name>A0A0C2DI80_9BACT</name>
<accession>A0A0C2DI80</accession>
<proteinExistence type="predicted"/>
<dbReference type="EMBL" id="JMCC02000002">
    <property type="protein sequence ID" value="KIG19382.1"/>
    <property type="molecule type" value="Genomic_DNA"/>
</dbReference>
<dbReference type="Proteomes" id="UP000031599">
    <property type="component" value="Unassembled WGS sequence"/>
</dbReference>